<comment type="caution">
    <text evidence="1">The sequence shown here is derived from an EMBL/GenBank/DDBJ whole genome shotgun (WGS) entry which is preliminary data.</text>
</comment>
<dbReference type="Proteomes" id="UP000033935">
    <property type="component" value="Unassembled WGS sequence"/>
</dbReference>
<dbReference type="EMBL" id="LBWG01000008">
    <property type="protein sequence ID" value="KKR04402.1"/>
    <property type="molecule type" value="Genomic_DNA"/>
</dbReference>
<dbReference type="SUPFAM" id="SSF89232">
    <property type="entry name" value="Hypothetical protein TM1070"/>
    <property type="match status" value="1"/>
</dbReference>
<accession>A0A0G0QRY2</accession>
<evidence type="ECO:0000313" key="2">
    <source>
        <dbReference type="Proteomes" id="UP000033935"/>
    </source>
</evidence>
<reference evidence="1 2" key="1">
    <citation type="journal article" date="2015" name="Nature">
        <title>rRNA introns, odd ribosomes, and small enigmatic genomes across a large radiation of phyla.</title>
        <authorList>
            <person name="Brown C.T."/>
            <person name="Hug L.A."/>
            <person name="Thomas B.C."/>
            <person name="Sharon I."/>
            <person name="Castelle C.J."/>
            <person name="Singh A."/>
            <person name="Wilkins M.J."/>
            <person name="Williams K.H."/>
            <person name="Banfield J.F."/>
        </authorList>
    </citation>
    <scope>NUCLEOTIDE SEQUENCE [LARGE SCALE GENOMIC DNA]</scope>
</reference>
<dbReference type="InterPro" id="IPR036698">
    <property type="entry name" value="TM1070-like_sf"/>
</dbReference>
<proteinExistence type="predicted"/>
<dbReference type="Pfam" id="PF07100">
    <property type="entry name" value="ASRT"/>
    <property type="match status" value="1"/>
</dbReference>
<evidence type="ECO:0008006" key="3">
    <source>
        <dbReference type="Google" id="ProtNLM"/>
    </source>
</evidence>
<dbReference type="AlphaFoldDB" id="A0A0G0QRY2"/>
<dbReference type="InterPro" id="IPR009794">
    <property type="entry name" value="ASRT"/>
</dbReference>
<name>A0A0G0QRY2_9BACT</name>
<dbReference type="Gene3D" id="2.60.290.11">
    <property type="entry name" value="TM1070-like"/>
    <property type="match status" value="1"/>
</dbReference>
<protein>
    <recommendedName>
        <fullName evidence="3">Sensory rhodopsin transducer</fullName>
    </recommendedName>
</protein>
<organism evidence="1 2">
    <name type="scientific">Candidatus Uhrbacteria bacterium GW2011_GWF2_39_13</name>
    <dbReference type="NCBI Taxonomy" id="1618995"/>
    <lineage>
        <taxon>Bacteria</taxon>
        <taxon>Candidatus Uhriibacteriota</taxon>
    </lineage>
</organism>
<sequence>MNKKISQEGSFVWVVPDGYLPPGGEGEMKSHEALMILNTNNKKANVRMDIYFEDKDPVRDIPVTVGAERILCIRIDNPEQLGYDMPVLTQYSLRIRSDVKVIVQFGRMDVRQSNLAYYGTMAHPVK</sequence>
<evidence type="ECO:0000313" key="1">
    <source>
        <dbReference type="EMBL" id="KKR04402.1"/>
    </source>
</evidence>
<gene>
    <name evidence="1" type="ORF">UT30_C0008G0024</name>
</gene>